<proteinExistence type="predicted"/>
<dbReference type="InterPro" id="IPR019888">
    <property type="entry name" value="Tscrpt_reg_AsnC-like"/>
</dbReference>
<dbReference type="InterPro" id="IPR036390">
    <property type="entry name" value="WH_DNA-bd_sf"/>
</dbReference>
<dbReference type="Gene3D" id="1.10.10.10">
    <property type="entry name" value="Winged helix-like DNA-binding domain superfamily/Winged helix DNA-binding domain"/>
    <property type="match status" value="1"/>
</dbReference>
<dbReference type="EMBL" id="LAZR01020197">
    <property type="protein sequence ID" value="KKL89758.1"/>
    <property type="molecule type" value="Genomic_DNA"/>
</dbReference>
<dbReference type="SMART" id="SM00344">
    <property type="entry name" value="HTH_ASNC"/>
    <property type="match status" value="1"/>
</dbReference>
<evidence type="ECO:0000313" key="1">
    <source>
        <dbReference type="EMBL" id="KKL89758.1"/>
    </source>
</evidence>
<dbReference type="GO" id="GO:0005829">
    <property type="term" value="C:cytosol"/>
    <property type="evidence" value="ECO:0007669"/>
    <property type="project" value="TreeGrafter"/>
</dbReference>
<dbReference type="InterPro" id="IPR036388">
    <property type="entry name" value="WH-like_DNA-bd_sf"/>
</dbReference>
<organism evidence="1">
    <name type="scientific">marine sediment metagenome</name>
    <dbReference type="NCBI Taxonomy" id="412755"/>
    <lineage>
        <taxon>unclassified sequences</taxon>
        <taxon>metagenomes</taxon>
        <taxon>ecological metagenomes</taxon>
    </lineage>
</organism>
<accession>A0A0F9FU37</accession>
<reference evidence="1" key="1">
    <citation type="journal article" date="2015" name="Nature">
        <title>Complex archaea that bridge the gap between prokaryotes and eukaryotes.</title>
        <authorList>
            <person name="Spang A."/>
            <person name="Saw J.H."/>
            <person name="Jorgensen S.L."/>
            <person name="Zaremba-Niedzwiedzka K."/>
            <person name="Martijn J."/>
            <person name="Lind A.E."/>
            <person name="van Eijk R."/>
            <person name="Schleper C."/>
            <person name="Guy L."/>
            <person name="Ettema T.J."/>
        </authorList>
    </citation>
    <scope>NUCLEOTIDE SEQUENCE</scope>
</reference>
<dbReference type="PANTHER" id="PTHR30154">
    <property type="entry name" value="LEUCINE-RESPONSIVE REGULATORY PROTEIN"/>
    <property type="match status" value="1"/>
</dbReference>
<comment type="caution">
    <text evidence="1">The sequence shown here is derived from an EMBL/GenBank/DDBJ whole genome shotgun (WGS) entry which is preliminary data.</text>
</comment>
<dbReference type="SUPFAM" id="SSF54909">
    <property type="entry name" value="Dimeric alpha+beta barrel"/>
    <property type="match status" value="1"/>
</dbReference>
<gene>
    <name evidence="1" type="ORF">LCGC14_1911480</name>
</gene>
<dbReference type="PANTHER" id="PTHR30154:SF34">
    <property type="entry name" value="TRANSCRIPTIONAL REGULATOR AZLB"/>
    <property type="match status" value="1"/>
</dbReference>
<dbReference type="AlphaFoldDB" id="A0A0F9FU37"/>
<dbReference type="GO" id="GO:0043565">
    <property type="term" value="F:sequence-specific DNA binding"/>
    <property type="evidence" value="ECO:0007669"/>
    <property type="project" value="TreeGrafter"/>
</dbReference>
<dbReference type="SUPFAM" id="SSF46785">
    <property type="entry name" value="Winged helix' DNA-binding domain"/>
    <property type="match status" value="1"/>
</dbReference>
<dbReference type="Gene3D" id="3.30.70.920">
    <property type="match status" value="1"/>
</dbReference>
<protein>
    <recommendedName>
        <fullName evidence="2">HTH asnC-type domain-containing protein</fullName>
    </recommendedName>
</protein>
<name>A0A0F9FU37_9ZZZZ</name>
<evidence type="ECO:0008006" key="2">
    <source>
        <dbReference type="Google" id="ProtNLM"/>
    </source>
</evidence>
<dbReference type="GO" id="GO:0043200">
    <property type="term" value="P:response to amino acid"/>
    <property type="evidence" value="ECO:0007669"/>
    <property type="project" value="TreeGrafter"/>
</dbReference>
<dbReference type="InterPro" id="IPR011008">
    <property type="entry name" value="Dimeric_a/b-barrel"/>
</dbReference>
<sequence length="187" mass="20850">MVLDSIDKQILQELLKDGRKSLSALSKTIMKSNNDTMSHAGIAKRISKLEKLGVLSVQGNISIKNLKYMAAFILMEMKNYEEVQKIIDAYSECPRIFMLAQVTGQYNLILGVIGQDMDVLRRYINFCGPTNKKGILHSAILFTSEVIMPEFMPVNLFSGVSKEYKCENICKACNAFLDGKCGGCGNF</sequence>